<feature type="region of interest" description="Disordered" evidence="2">
    <location>
        <begin position="389"/>
        <end position="408"/>
    </location>
</feature>
<dbReference type="PRINTS" id="PR00681">
    <property type="entry name" value="RIBOSOMALS1"/>
</dbReference>
<dbReference type="PANTHER" id="PTHR47559:SF1">
    <property type="entry name" value="OS03G0844900 PROTEIN"/>
    <property type="match status" value="1"/>
</dbReference>
<dbReference type="SUPFAM" id="SSF50249">
    <property type="entry name" value="Nucleic acid-binding proteins"/>
    <property type="match status" value="4"/>
</dbReference>
<dbReference type="Pfam" id="PF00575">
    <property type="entry name" value="S1"/>
    <property type="match status" value="3"/>
</dbReference>
<dbReference type="Proteomes" id="UP000033930">
    <property type="component" value="Unassembled WGS sequence"/>
</dbReference>
<dbReference type="EMBL" id="LCAW01000001">
    <property type="protein sequence ID" value="KKR99955.1"/>
    <property type="molecule type" value="Genomic_DNA"/>
</dbReference>
<organism evidence="4 5">
    <name type="scientific">Candidatus Uhrbacteria bacterium GW2011_GWC1_41_20</name>
    <dbReference type="NCBI Taxonomy" id="1618983"/>
    <lineage>
        <taxon>Bacteria</taxon>
        <taxon>Candidatus Uhriibacteriota</taxon>
    </lineage>
</organism>
<feature type="domain" description="S1 motif" evidence="3">
    <location>
        <begin position="297"/>
        <end position="366"/>
    </location>
</feature>
<feature type="domain" description="S1 motif" evidence="3">
    <location>
        <begin position="25"/>
        <end position="92"/>
    </location>
</feature>
<sequence>MTDTNTQQLSELLENDQYLNIPELGALITATVISIKGREVRLDVNGITTGVVRGRELFSEGDAFSGLKKGDKVEATVIDLENENGEMELSFRFAGNKKSWEDLKEQFQKNEVVEVKVTDANKGGLIVKLNHITGFLPVSQLAPENYPRVSGGDKVKILEKLKDFIGNKVRVHILDLNTEEEKLIVSEKTIWEDEQKNVISKIAIGDIIEGDITALADFGAFVKFLPKGVTDPAGALEGLVHISEIAWQRIDHPKDLLKTGQTVKAEIIGIDGSKIFLSMKKLKSDPWVDVENKYKIGDIVEGTVLKSNPFGLFVELDQDIHGLAHVSELSDEQIDHPSKVAKSGEVMKFKIVSIEPKEHRLGLSLKAISEKKKEVVEEVKKVEEVIDDTKKTTPSVEVENKETTEVTE</sequence>
<name>A0A0G0XSL9_9BACT</name>
<evidence type="ECO:0000256" key="2">
    <source>
        <dbReference type="SAM" id="MobiDB-lite"/>
    </source>
</evidence>
<dbReference type="PROSITE" id="PS50126">
    <property type="entry name" value="S1"/>
    <property type="match status" value="4"/>
</dbReference>
<feature type="domain" description="S1 motif" evidence="3">
    <location>
        <begin position="205"/>
        <end position="280"/>
    </location>
</feature>
<feature type="domain" description="S1 motif" evidence="3">
    <location>
        <begin position="110"/>
        <end position="188"/>
    </location>
</feature>
<accession>A0A0G0XSL9</accession>
<evidence type="ECO:0000259" key="3">
    <source>
        <dbReference type="PROSITE" id="PS50126"/>
    </source>
</evidence>
<reference evidence="4 5" key="1">
    <citation type="journal article" date="2015" name="Nature">
        <title>rRNA introns, odd ribosomes, and small enigmatic genomes across a large radiation of phyla.</title>
        <authorList>
            <person name="Brown C.T."/>
            <person name="Hug L.A."/>
            <person name="Thomas B.C."/>
            <person name="Sharon I."/>
            <person name="Castelle C.J."/>
            <person name="Singh A."/>
            <person name="Wilkins M.J."/>
            <person name="Williams K.H."/>
            <person name="Banfield J.F."/>
        </authorList>
    </citation>
    <scope>NUCLEOTIDE SEQUENCE [LARGE SCALE GENOMIC DNA]</scope>
</reference>
<dbReference type="InterPro" id="IPR003029">
    <property type="entry name" value="S1_domain"/>
</dbReference>
<gene>
    <name evidence="4" type="ORF">UU50_C0001G0013</name>
</gene>
<comment type="function">
    <text evidence="1">Binds mRNA; thus facilitating recognition of the initiation point. It is needed to translate mRNA with a short Shine-Dalgarno (SD) purine-rich sequence.</text>
</comment>
<evidence type="ECO:0000313" key="5">
    <source>
        <dbReference type="Proteomes" id="UP000033930"/>
    </source>
</evidence>
<dbReference type="SMART" id="SM00316">
    <property type="entry name" value="S1"/>
    <property type="match status" value="4"/>
</dbReference>
<dbReference type="InterPro" id="IPR035104">
    <property type="entry name" value="Ribosomal_protein_S1-like"/>
</dbReference>
<evidence type="ECO:0000256" key="1">
    <source>
        <dbReference type="ARBA" id="ARBA00025604"/>
    </source>
</evidence>
<dbReference type="FunFam" id="2.40.50.140:FF:000103">
    <property type="entry name" value="protein RRP5 homolog"/>
    <property type="match status" value="1"/>
</dbReference>
<dbReference type="InterPro" id="IPR052757">
    <property type="entry name" value="Ribosomal_protein_S1"/>
</dbReference>
<comment type="caution">
    <text evidence="4">The sequence shown here is derived from an EMBL/GenBank/DDBJ whole genome shotgun (WGS) entry which is preliminary data.</text>
</comment>
<evidence type="ECO:0000313" key="4">
    <source>
        <dbReference type="EMBL" id="KKR99955.1"/>
    </source>
</evidence>
<dbReference type="InterPro" id="IPR012340">
    <property type="entry name" value="NA-bd_OB-fold"/>
</dbReference>
<feature type="compositionally biased region" description="Basic and acidic residues" evidence="2">
    <location>
        <begin position="398"/>
        <end position="408"/>
    </location>
</feature>
<protein>
    <submittedName>
        <fullName evidence="4">RNA binding S1 domain protein</fullName>
    </submittedName>
</protein>
<dbReference type="CDD" id="cd04465">
    <property type="entry name" value="S1_RPS1_repeat_ec2_hs2"/>
    <property type="match status" value="1"/>
</dbReference>
<dbReference type="Gene3D" id="2.40.50.140">
    <property type="entry name" value="Nucleic acid-binding proteins"/>
    <property type="match status" value="4"/>
</dbReference>
<dbReference type="GO" id="GO:0003676">
    <property type="term" value="F:nucleic acid binding"/>
    <property type="evidence" value="ECO:0007669"/>
    <property type="project" value="InterPro"/>
</dbReference>
<dbReference type="PANTHER" id="PTHR47559">
    <property type="entry name" value="OS03G0844900 PROTEIN"/>
    <property type="match status" value="1"/>
</dbReference>
<proteinExistence type="predicted"/>
<dbReference type="AlphaFoldDB" id="A0A0G0XSL9"/>